<keyword evidence="8" id="KW-1185">Reference proteome</keyword>
<comment type="subcellular location">
    <subcellularLocation>
        <location evidence="1">Secreted</location>
    </subcellularLocation>
</comment>
<dbReference type="Gene3D" id="2.40.50.40">
    <property type="match status" value="1"/>
</dbReference>
<dbReference type="OrthoDB" id="9834099at2759"/>
<feature type="non-terminal residue" evidence="7">
    <location>
        <position position="95"/>
    </location>
</feature>
<dbReference type="GO" id="GO:0008009">
    <property type="term" value="F:chemokine activity"/>
    <property type="evidence" value="ECO:0007669"/>
    <property type="project" value="InterPro"/>
</dbReference>
<dbReference type="AlphaFoldDB" id="A0A850VA99"/>
<feature type="signal peptide" evidence="5">
    <location>
        <begin position="1"/>
        <end position="21"/>
    </location>
</feature>
<dbReference type="SUPFAM" id="SSF54117">
    <property type="entry name" value="Interleukin 8-like chemokines"/>
    <property type="match status" value="1"/>
</dbReference>
<organism evidence="7 8">
    <name type="scientific">Chloropsis hardwickii</name>
    <dbReference type="NCBI Taxonomy" id="667144"/>
    <lineage>
        <taxon>Eukaryota</taxon>
        <taxon>Metazoa</taxon>
        <taxon>Chordata</taxon>
        <taxon>Craniata</taxon>
        <taxon>Vertebrata</taxon>
        <taxon>Euteleostomi</taxon>
        <taxon>Archelosauria</taxon>
        <taxon>Archosauria</taxon>
        <taxon>Dinosauria</taxon>
        <taxon>Saurischia</taxon>
        <taxon>Theropoda</taxon>
        <taxon>Coelurosauria</taxon>
        <taxon>Aves</taxon>
        <taxon>Neognathae</taxon>
        <taxon>Neoaves</taxon>
        <taxon>Telluraves</taxon>
        <taxon>Australaves</taxon>
        <taxon>Passeriformes</taxon>
        <taxon>Corvoidea</taxon>
        <taxon>Irenidae</taxon>
        <taxon>Chloropsis</taxon>
    </lineage>
</organism>
<dbReference type="InterPro" id="IPR001811">
    <property type="entry name" value="Chemokine_IL8-like_dom"/>
</dbReference>
<dbReference type="SMART" id="SM00199">
    <property type="entry name" value="SCY"/>
    <property type="match status" value="1"/>
</dbReference>
<sequence>MKIAVALLVLLLAAAWTGSQGLSFRRSSPPCCSKEQFSSKRIPHFKIQSYQKTPSNCPLKAVIVKLPKWSVCVDPEAKWFKDYLRKQEKPKSTSS</sequence>
<gene>
    <name evidence="7" type="primary">Ccl13</name>
    <name evidence="7" type="ORF">CHLHAR_R15146</name>
</gene>
<feature type="non-terminal residue" evidence="7">
    <location>
        <position position="1"/>
    </location>
</feature>
<name>A0A850VA99_9CORV</name>
<evidence type="ECO:0000256" key="4">
    <source>
        <dbReference type="ARBA" id="ARBA00022729"/>
    </source>
</evidence>
<protein>
    <submittedName>
        <fullName evidence="7">CCL13 protein</fullName>
    </submittedName>
</protein>
<keyword evidence="4 5" id="KW-0732">Signal</keyword>
<dbReference type="Proteomes" id="UP000640999">
    <property type="component" value="Unassembled WGS sequence"/>
</dbReference>
<dbReference type="InterPro" id="IPR036048">
    <property type="entry name" value="Interleukin_8-like_sf"/>
</dbReference>
<accession>A0A850VA99</accession>
<dbReference type="InterPro" id="IPR039809">
    <property type="entry name" value="Chemokine_b/g/d"/>
</dbReference>
<evidence type="ECO:0000256" key="2">
    <source>
        <dbReference type="ARBA" id="ARBA00022514"/>
    </source>
</evidence>
<dbReference type="PANTHER" id="PTHR12015:SF183">
    <property type="entry name" value="C-C MOTIF CHEMOKINE 3"/>
    <property type="match status" value="1"/>
</dbReference>
<comment type="caution">
    <text evidence="7">The sequence shown here is derived from an EMBL/GenBank/DDBJ whole genome shotgun (WGS) entry which is preliminary data.</text>
</comment>
<feature type="domain" description="Chemokine interleukin-8-like" evidence="6">
    <location>
        <begin position="28"/>
        <end position="87"/>
    </location>
</feature>
<evidence type="ECO:0000313" key="7">
    <source>
        <dbReference type="EMBL" id="NWH39480.1"/>
    </source>
</evidence>
<keyword evidence="3" id="KW-0964">Secreted</keyword>
<feature type="chain" id="PRO_5032863861" evidence="5">
    <location>
        <begin position="22"/>
        <end position="95"/>
    </location>
</feature>
<dbReference type="GO" id="GO:0005615">
    <property type="term" value="C:extracellular space"/>
    <property type="evidence" value="ECO:0007669"/>
    <property type="project" value="UniProtKB-KW"/>
</dbReference>
<keyword evidence="2" id="KW-0202">Cytokine</keyword>
<dbReference type="EMBL" id="WEIW01002095">
    <property type="protein sequence ID" value="NWH39480.1"/>
    <property type="molecule type" value="Genomic_DNA"/>
</dbReference>
<evidence type="ECO:0000313" key="8">
    <source>
        <dbReference type="Proteomes" id="UP000640999"/>
    </source>
</evidence>
<evidence type="ECO:0000256" key="1">
    <source>
        <dbReference type="ARBA" id="ARBA00004613"/>
    </source>
</evidence>
<proteinExistence type="predicted"/>
<evidence type="ECO:0000256" key="3">
    <source>
        <dbReference type="ARBA" id="ARBA00022525"/>
    </source>
</evidence>
<dbReference type="Pfam" id="PF00048">
    <property type="entry name" value="IL8"/>
    <property type="match status" value="1"/>
</dbReference>
<dbReference type="PANTHER" id="PTHR12015">
    <property type="entry name" value="SMALL INDUCIBLE CYTOKINE A"/>
    <property type="match status" value="1"/>
</dbReference>
<dbReference type="GO" id="GO:0006955">
    <property type="term" value="P:immune response"/>
    <property type="evidence" value="ECO:0007669"/>
    <property type="project" value="InterPro"/>
</dbReference>
<reference evidence="7" key="1">
    <citation type="submission" date="2019-10" db="EMBL/GenBank/DDBJ databases">
        <title>Bird 10,000 Genomes (B10K) Project - Family phase.</title>
        <authorList>
            <person name="Zhang G."/>
        </authorList>
    </citation>
    <scope>NUCLEOTIDE SEQUENCE</scope>
    <source>
        <strain evidence="7">B10K-IZ-033-78</strain>
        <tissue evidence="7">Muscle</tissue>
    </source>
</reference>
<evidence type="ECO:0000256" key="5">
    <source>
        <dbReference type="SAM" id="SignalP"/>
    </source>
</evidence>
<evidence type="ECO:0000259" key="6">
    <source>
        <dbReference type="SMART" id="SM00199"/>
    </source>
</evidence>